<dbReference type="Gene3D" id="2.60.120.260">
    <property type="entry name" value="Galactose-binding domain-like"/>
    <property type="match status" value="1"/>
</dbReference>
<dbReference type="InterPro" id="IPR008979">
    <property type="entry name" value="Galactose-bd-like_sf"/>
</dbReference>
<dbReference type="EMBL" id="QHKM01000006">
    <property type="protein sequence ID" value="RAK64645.1"/>
    <property type="molecule type" value="Genomic_DNA"/>
</dbReference>
<organism evidence="4 5">
    <name type="scientific">Hymenobacter edaphi</name>
    <dbReference type="NCBI Taxonomy" id="2211146"/>
    <lineage>
        <taxon>Bacteria</taxon>
        <taxon>Pseudomonadati</taxon>
        <taxon>Bacteroidota</taxon>
        <taxon>Cytophagia</taxon>
        <taxon>Cytophagales</taxon>
        <taxon>Hymenobacteraceae</taxon>
        <taxon>Hymenobacter</taxon>
    </lineage>
</organism>
<evidence type="ECO:0000256" key="1">
    <source>
        <dbReference type="ARBA" id="ARBA00022801"/>
    </source>
</evidence>
<protein>
    <recommendedName>
        <fullName evidence="3">CBM-cenC domain-containing protein</fullName>
    </recommendedName>
</protein>
<name>A0A328BDB0_9BACT</name>
<evidence type="ECO:0000259" key="3">
    <source>
        <dbReference type="Pfam" id="PF02018"/>
    </source>
</evidence>
<feature type="signal peptide" evidence="2">
    <location>
        <begin position="1"/>
        <end position="44"/>
    </location>
</feature>
<reference evidence="5" key="1">
    <citation type="submission" date="2018-05" db="EMBL/GenBank/DDBJ databases">
        <authorList>
            <person name="Nie L."/>
        </authorList>
    </citation>
    <scope>NUCLEOTIDE SEQUENCE [LARGE SCALE GENOMIC DNA]</scope>
    <source>
        <strain evidence="5">NL</strain>
    </source>
</reference>
<dbReference type="InterPro" id="IPR003305">
    <property type="entry name" value="CenC_carb-bd"/>
</dbReference>
<dbReference type="OrthoDB" id="882450at2"/>
<dbReference type="AlphaFoldDB" id="A0A328BDB0"/>
<feature type="domain" description="CBM-cenC" evidence="3">
    <location>
        <begin position="48"/>
        <end position="177"/>
    </location>
</feature>
<gene>
    <name evidence="4" type="ORF">DLM85_18330</name>
</gene>
<proteinExistence type="predicted"/>
<dbReference type="Pfam" id="PF02018">
    <property type="entry name" value="CBM_4_9"/>
    <property type="match status" value="1"/>
</dbReference>
<evidence type="ECO:0000313" key="5">
    <source>
        <dbReference type="Proteomes" id="UP000248553"/>
    </source>
</evidence>
<keyword evidence="2" id="KW-0732">Signal</keyword>
<dbReference type="Proteomes" id="UP000248553">
    <property type="component" value="Unassembled WGS sequence"/>
</dbReference>
<accession>A0A328BDB0</accession>
<dbReference type="SUPFAM" id="SSF49785">
    <property type="entry name" value="Galactose-binding domain-like"/>
    <property type="match status" value="1"/>
</dbReference>
<evidence type="ECO:0000256" key="2">
    <source>
        <dbReference type="SAM" id="SignalP"/>
    </source>
</evidence>
<dbReference type="GO" id="GO:0016798">
    <property type="term" value="F:hydrolase activity, acting on glycosyl bonds"/>
    <property type="evidence" value="ECO:0007669"/>
    <property type="project" value="InterPro"/>
</dbReference>
<sequence>MLAASQARAIFAPSRIYIRPFMRTPLLGAALVALLAACSSDKSADSADQIMSTGFEDLEGWVPPSPSLTKEKAHSGKYAIKVDPTIEYSMTYINVMGKVMPSKPNKLHLTAWVMGASKEADAVLTVQMLNPKDGTSLMNEQMHVKEKIKKPGEWEKVEMEFAVPEKATFTDEMRVYLWRVGSGEPVYMDDIELSIVR</sequence>
<keyword evidence="5" id="KW-1185">Reference proteome</keyword>
<evidence type="ECO:0000313" key="4">
    <source>
        <dbReference type="EMBL" id="RAK64645.1"/>
    </source>
</evidence>
<comment type="caution">
    <text evidence="4">The sequence shown here is derived from an EMBL/GenBank/DDBJ whole genome shotgun (WGS) entry which is preliminary data.</text>
</comment>
<keyword evidence="1" id="KW-0378">Hydrolase</keyword>
<feature type="chain" id="PRO_5016249100" description="CBM-cenC domain-containing protein" evidence="2">
    <location>
        <begin position="45"/>
        <end position="197"/>
    </location>
</feature>